<evidence type="ECO:0000259" key="8">
    <source>
        <dbReference type="Pfam" id="PF17802"/>
    </source>
</evidence>
<keyword evidence="5" id="KW-0472">Membrane</keyword>
<keyword evidence="1" id="KW-0134">Cell wall</keyword>
<feature type="transmembrane region" description="Helical" evidence="5">
    <location>
        <begin position="437"/>
        <end position="459"/>
    </location>
</feature>
<name>A0ABS8DIH2_9FIRM</name>
<comment type="caution">
    <text evidence="9">The sequence shown here is derived from an EMBL/GenBank/DDBJ whole genome shotgun (WGS) entry which is preliminary data.</text>
</comment>
<evidence type="ECO:0000259" key="7">
    <source>
        <dbReference type="Pfam" id="PF00746"/>
    </source>
</evidence>
<dbReference type="Gene3D" id="2.60.40.740">
    <property type="match status" value="1"/>
</dbReference>
<evidence type="ECO:0000256" key="5">
    <source>
        <dbReference type="SAM" id="Phobius"/>
    </source>
</evidence>
<dbReference type="InterPro" id="IPR041033">
    <property type="entry name" value="SpaA_PFL_dom_1"/>
</dbReference>
<proteinExistence type="predicted"/>
<dbReference type="RefSeq" id="WP_066738565.1">
    <property type="nucleotide sequence ID" value="NZ_JAJCIQ010000009.1"/>
</dbReference>
<dbReference type="NCBIfam" id="TIGR01167">
    <property type="entry name" value="LPXTG_anchor"/>
    <property type="match status" value="1"/>
</dbReference>
<accession>A0ABS8DIH2</accession>
<keyword evidence="5" id="KW-1133">Transmembrane helix</keyword>
<keyword evidence="5" id="KW-0812">Transmembrane</keyword>
<evidence type="ECO:0000256" key="2">
    <source>
        <dbReference type="ARBA" id="ARBA00022525"/>
    </source>
</evidence>
<evidence type="ECO:0000313" key="10">
    <source>
        <dbReference type="Proteomes" id="UP001299546"/>
    </source>
</evidence>
<evidence type="ECO:0000256" key="1">
    <source>
        <dbReference type="ARBA" id="ARBA00022512"/>
    </source>
</evidence>
<dbReference type="Pfam" id="PF00746">
    <property type="entry name" value="Gram_pos_anchor"/>
    <property type="match status" value="1"/>
</dbReference>
<gene>
    <name evidence="9" type="ORF">LIZ65_13060</name>
</gene>
<keyword evidence="3 6" id="KW-0732">Signal</keyword>
<feature type="domain" description="SpaA-like prealbumin fold" evidence="8">
    <location>
        <begin position="312"/>
        <end position="401"/>
    </location>
</feature>
<keyword evidence="2" id="KW-0964">Secreted</keyword>
<evidence type="ECO:0000313" key="9">
    <source>
        <dbReference type="EMBL" id="MCB7388214.1"/>
    </source>
</evidence>
<dbReference type="Gene3D" id="2.60.40.10">
    <property type="entry name" value="Immunoglobulins"/>
    <property type="match status" value="1"/>
</dbReference>
<dbReference type="InterPro" id="IPR013783">
    <property type="entry name" value="Ig-like_fold"/>
</dbReference>
<evidence type="ECO:0000256" key="4">
    <source>
        <dbReference type="ARBA" id="ARBA00023088"/>
    </source>
</evidence>
<feature type="domain" description="Gram-positive cocci surface proteins LPxTG" evidence="7">
    <location>
        <begin position="426"/>
        <end position="463"/>
    </location>
</feature>
<feature type="chain" id="PRO_5045797323" evidence="6">
    <location>
        <begin position="27"/>
        <end position="466"/>
    </location>
</feature>
<dbReference type="Proteomes" id="UP001299546">
    <property type="component" value="Unassembled WGS sequence"/>
</dbReference>
<organism evidence="9 10">
    <name type="scientific">Bariatricus massiliensis</name>
    <dbReference type="NCBI Taxonomy" id="1745713"/>
    <lineage>
        <taxon>Bacteria</taxon>
        <taxon>Bacillati</taxon>
        <taxon>Bacillota</taxon>
        <taxon>Clostridia</taxon>
        <taxon>Lachnospirales</taxon>
        <taxon>Lachnospiraceae</taxon>
        <taxon>Bariatricus</taxon>
    </lineage>
</organism>
<reference evidence="9 10" key="1">
    <citation type="submission" date="2021-10" db="EMBL/GenBank/DDBJ databases">
        <title>Collection of gut derived symbiotic bacterial strains cultured from healthy donors.</title>
        <authorList>
            <person name="Lin H."/>
            <person name="Littmann E."/>
            <person name="Kohout C."/>
            <person name="Pamer E.G."/>
        </authorList>
    </citation>
    <scope>NUCLEOTIDE SEQUENCE [LARGE SCALE GENOMIC DNA]</scope>
    <source>
        <strain evidence="9 10">DFI.1.165</strain>
    </source>
</reference>
<feature type="signal peptide" evidence="6">
    <location>
        <begin position="1"/>
        <end position="26"/>
    </location>
</feature>
<evidence type="ECO:0000256" key="6">
    <source>
        <dbReference type="SAM" id="SignalP"/>
    </source>
</evidence>
<dbReference type="InterPro" id="IPR019931">
    <property type="entry name" value="LPXTG_anchor"/>
</dbReference>
<protein>
    <submittedName>
        <fullName evidence="9">LPXTG cell wall anchor domain-containing protein</fullName>
    </submittedName>
</protein>
<dbReference type="Pfam" id="PF17802">
    <property type="entry name" value="SpaA"/>
    <property type="match status" value="1"/>
</dbReference>
<keyword evidence="10" id="KW-1185">Reference proteome</keyword>
<keyword evidence="4" id="KW-0572">Peptidoglycan-anchor</keyword>
<sequence>MSKIKKIFAVLLTLAMVLGMSMTTFAADKTATITINNAGSTAKFQYVQVIEPDTTTVTGWKFSNAAIEASYLTAYDATDAQTVIAALIKGGDAAKTQAALDAVLSTQTLSAVTASPITVTKAGVYAIKGEETGYAYSSMAAYISFENYNASTGVPQTLKSTTIEAKRVPTTVIKTNDDEDKVVEIGREVTYNVETTVPYIAANVSNPKYIITDTISGAKYALNADGDLEVSVKIGANAATTYKVTPTVNTEGKETFTLDLSQILTGNKDANNKLVLTYKAIVTDTLIGNTVKAGDGENDTKYGTDYDKLVTGEITLTKTGENKALLAGAKFVVYKEVEGTKNYAKFDANNKFVAWTTNKAEATKVVTGEDGAVKVEGLDAGATYKFEEVEAPEGYSINATDSVATWGTVDEKLEETVKGTASMTDTKLSALPGTGGIGTTIFTVGGCLIMIAAAALFFASRKKHTK</sequence>
<evidence type="ECO:0000256" key="3">
    <source>
        <dbReference type="ARBA" id="ARBA00022729"/>
    </source>
</evidence>
<dbReference type="EMBL" id="JAJCIS010000009">
    <property type="protein sequence ID" value="MCB7388214.1"/>
    <property type="molecule type" value="Genomic_DNA"/>
</dbReference>